<evidence type="ECO:0000259" key="3">
    <source>
        <dbReference type="Pfam" id="PF20232"/>
    </source>
</evidence>
<dbReference type="InterPro" id="IPR008984">
    <property type="entry name" value="SMAD_FHA_dom_sf"/>
</dbReference>
<organism evidence="4 5">
    <name type="scientific">Xenorhabdus hominickii</name>
    <dbReference type="NCBI Taxonomy" id="351679"/>
    <lineage>
        <taxon>Bacteria</taxon>
        <taxon>Pseudomonadati</taxon>
        <taxon>Pseudomonadota</taxon>
        <taxon>Gammaproteobacteria</taxon>
        <taxon>Enterobacterales</taxon>
        <taxon>Morganellaceae</taxon>
        <taxon>Xenorhabdus</taxon>
    </lineage>
</organism>
<evidence type="ECO:0000313" key="4">
    <source>
        <dbReference type="EMBL" id="AOM42822.1"/>
    </source>
</evidence>
<feature type="domain" description="Type VI secretion system FHA" evidence="3">
    <location>
        <begin position="377"/>
        <end position="553"/>
    </location>
</feature>
<dbReference type="InterPro" id="IPR000253">
    <property type="entry name" value="FHA_dom"/>
</dbReference>
<name>A0ABN4S8C2_XENHO</name>
<dbReference type="Proteomes" id="UP000094600">
    <property type="component" value="Chromosome"/>
</dbReference>
<proteinExistence type="predicted"/>
<protein>
    <recommendedName>
        <fullName evidence="6">FHA domain protein</fullName>
    </recommendedName>
</protein>
<feature type="domain" description="FHA" evidence="2">
    <location>
        <begin position="27"/>
        <end position="95"/>
    </location>
</feature>
<evidence type="ECO:0000313" key="5">
    <source>
        <dbReference type="Proteomes" id="UP000094600"/>
    </source>
</evidence>
<feature type="compositionally biased region" description="Polar residues" evidence="1">
    <location>
        <begin position="142"/>
        <end position="160"/>
    </location>
</feature>
<keyword evidence="5" id="KW-1185">Reference proteome</keyword>
<dbReference type="InterPro" id="IPR046883">
    <property type="entry name" value="T6SS_FHA_C"/>
</dbReference>
<dbReference type="Pfam" id="PF20232">
    <property type="entry name" value="T6SS_FHA_C"/>
    <property type="match status" value="1"/>
</dbReference>
<accession>A0ABN4S8C2</accession>
<reference evidence="4 5" key="1">
    <citation type="submission" date="2016-06" db="EMBL/GenBank/DDBJ databases">
        <title>Bacterial characters and pathogenicity of Xenorhabdus hominickii from an entomopathogenic nematode, Steinernema monticolum.</title>
        <authorList>
            <person name="Park Y."/>
            <person name="Kim Y."/>
        </authorList>
    </citation>
    <scope>NUCLEOTIDE SEQUENCE [LARGE SCALE GENOMIC DNA]</scope>
    <source>
        <strain evidence="4 5">ANU1</strain>
    </source>
</reference>
<evidence type="ECO:0000256" key="1">
    <source>
        <dbReference type="SAM" id="MobiDB-lite"/>
    </source>
</evidence>
<feature type="region of interest" description="Disordered" evidence="1">
    <location>
        <begin position="142"/>
        <end position="168"/>
    </location>
</feature>
<dbReference type="EMBL" id="CP016176">
    <property type="protein sequence ID" value="AOM42822.1"/>
    <property type="molecule type" value="Genomic_DNA"/>
</dbReference>
<dbReference type="Pfam" id="PF00498">
    <property type="entry name" value="FHA"/>
    <property type="match status" value="1"/>
</dbReference>
<dbReference type="SUPFAM" id="SSF49879">
    <property type="entry name" value="SMAD/FHA domain"/>
    <property type="match status" value="1"/>
</dbReference>
<dbReference type="CDD" id="cd00060">
    <property type="entry name" value="FHA"/>
    <property type="match status" value="1"/>
</dbReference>
<evidence type="ECO:0000259" key="2">
    <source>
        <dbReference type="Pfam" id="PF00498"/>
    </source>
</evidence>
<sequence>MRFAIVKNSGTRQPPQLNYDFSPPGGTIGRSTDNNWVLPDENQVIARLQVIVSITADGECRINNQGSASEVLLNMIPLAPDRQVDIRDGDILNIGDYQIQVIDVKNSSQQQTISQQQPNTSESAIPSEVWNDLERVFAAPDISSSPEQHQTAQELSNNNPLVKGHQHKERNPIDPLAQIEATTSLEALQSQVTDPITMFNSDTTFQQKGILDDHTPTTLLQHDEQHSFQDDGKKEADPLELFSDKNIKTTQQTKNDDLLSQMLDNAVPLNPVSDTIIEEIRQETVNTRVSSSIEDVRKKENDIFPVFAPANSENEYFADQSHINHQANRPTYSNNNGNGTDEHLAVDPGTKHPHAFFNHQTEKEKLEGKLLAALLDGMGLKDIHRLQFDEQNIYQIGLLIRQLTQGIVILNAAHSQLKREANIDIPQILNGTNNPFKILPSGQSVLALMLGGHIPGFMSPEQATRDILTELQAHQLGMIAGVRAIATDILQLFHPTFLEQKAREEGYFSRLSLLSTNKTSMWDYLTRYYQKTAHEFEQHSALFGENFRQAYEAEVNRYKKSQN</sequence>
<evidence type="ECO:0008006" key="6">
    <source>
        <dbReference type="Google" id="ProtNLM"/>
    </source>
</evidence>
<dbReference type="Gene3D" id="2.60.200.20">
    <property type="match status" value="1"/>
</dbReference>
<gene>
    <name evidence="4" type="ORF">A9255_06450</name>
</gene>